<organism evidence="1">
    <name type="scientific">Singulisphaera sp. Ch08</name>
    <dbReference type="NCBI Taxonomy" id="3120278"/>
    <lineage>
        <taxon>Bacteria</taxon>
        <taxon>Pseudomonadati</taxon>
        <taxon>Planctomycetota</taxon>
        <taxon>Planctomycetia</taxon>
        <taxon>Isosphaerales</taxon>
        <taxon>Isosphaeraceae</taxon>
        <taxon>Singulisphaera</taxon>
    </lineage>
</organism>
<dbReference type="EMBL" id="CP155447">
    <property type="protein sequence ID" value="XBH03359.1"/>
    <property type="molecule type" value="Genomic_DNA"/>
</dbReference>
<sequence length="454" mass="49397">MIGAYLAFAVLVGQVPAPDPMVLVIQLGSARYAQREAAASALERLGRPALPALLSVREVKDPEIRSRASALITKIEGALLTKPTMVALNFQDQTLAEVIRSFSEQSGIKMAIYPEPSPALLQKRITLQESAPLPFWKALDRLCEAGQLQYNFGMHGMPNANESVFPLFAGGGRPAGPMSDNGPFRVNLGGLHYQRHVQFLSSGQPLPSNRIVLPQNPAEAKRPDFNLTEEFYAQIQVAAEPRLSVTQRGALKLLEAVDDRGQSLLIPETNTLTQQRQSGYFGLSAGPNLHLQAPLHRPEQPGQKIKRLRGVLPVVVATRKGNPLVVPLSGSSGKSFRSEDAVVEVQDIRVNPNTNQTNIQISVRAKANSGSEADLLAAMPTAMARRPDSIQQQIEVFDGQGKSIPLYLSNDADGSRMTLTLTPHDQGAAHELRYYSIVRAATEVNFEFTDVPLP</sequence>
<proteinExistence type="predicted"/>
<protein>
    <recommendedName>
        <fullName evidence="2">VWA domain-containing protein</fullName>
    </recommendedName>
</protein>
<dbReference type="RefSeq" id="WP_406696092.1">
    <property type="nucleotide sequence ID" value="NZ_CP155447.1"/>
</dbReference>
<dbReference type="AlphaFoldDB" id="A0AAU7CDM8"/>
<name>A0AAU7CDM8_9BACT</name>
<evidence type="ECO:0000313" key="1">
    <source>
        <dbReference type="EMBL" id="XBH03359.1"/>
    </source>
</evidence>
<reference evidence="1" key="1">
    <citation type="submission" date="2024-05" db="EMBL/GenBank/DDBJ databases">
        <title>Planctomycetes of the genus Singulisphaera possess chitinolytic capabilities.</title>
        <authorList>
            <person name="Ivanova A."/>
        </authorList>
    </citation>
    <scope>NUCLEOTIDE SEQUENCE</scope>
    <source>
        <strain evidence="1">Ch08T</strain>
    </source>
</reference>
<accession>A0AAU7CDM8</accession>
<gene>
    <name evidence="1" type="ORF">V5E97_34375</name>
</gene>
<evidence type="ECO:0008006" key="2">
    <source>
        <dbReference type="Google" id="ProtNLM"/>
    </source>
</evidence>